<gene>
    <name evidence="2" type="ORF">BWK73_53665</name>
</gene>
<comment type="caution">
    <text evidence="2">The sequence shown here is derived from an EMBL/GenBank/DDBJ whole genome shotgun (WGS) entry which is preliminary data.</text>
</comment>
<dbReference type="Pfam" id="PF22513">
    <property type="entry name" value="FitA-like_RHH"/>
    <property type="match status" value="1"/>
</dbReference>
<dbReference type="InterPro" id="IPR013321">
    <property type="entry name" value="Arc_rbn_hlx_hlx"/>
</dbReference>
<dbReference type="InterPro" id="IPR053853">
    <property type="entry name" value="FitA-like_RHH"/>
</dbReference>
<dbReference type="STRING" id="1123401.GCA_000621325_03482"/>
<dbReference type="SUPFAM" id="SSF47598">
    <property type="entry name" value="Ribbon-helix-helix"/>
    <property type="match status" value="1"/>
</dbReference>
<proteinExistence type="predicted"/>
<organism evidence="2 3">
    <name type="scientific">Thiothrix lacustris</name>
    <dbReference type="NCBI Taxonomy" id="525917"/>
    <lineage>
        <taxon>Bacteria</taxon>
        <taxon>Pseudomonadati</taxon>
        <taxon>Pseudomonadota</taxon>
        <taxon>Gammaproteobacteria</taxon>
        <taxon>Thiotrichales</taxon>
        <taxon>Thiotrichaceae</taxon>
        <taxon>Thiothrix</taxon>
    </lineage>
</organism>
<dbReference type="GO" id="GO:0003677">
    <property type="term" value="F:DNA binding"/>
    <property type="evidence" value="ECO:0007669"/>
    <property type="project" value="UniProtKB-KW"/>
</dbReference>
<keyword evidence="2" id="KW-0238">DNA-binding</keyword>
<dbReference type="Proteomes" id="UP000192491">
    <property type="component" value="Unassembled WGS sequence"/>
</dbReference>
<feature type="domain" description="Antitoxin FitA-like ribbon-helix-helix" evidence="1">
    <location>
        <begin position="3"/>
        <end position="39"/>
    </location>
</feature>
<evidence type="ECO:0000259" key="1">
    <source>
        <dbReference type="Pfam" id="PF22513"/>
    </source>
</evidence>
<dbReference type="EMBL" id="MTEJ01000787">
    <property type="protein sequence ID" value="OQW97848.1"/>
    <property type="molecule type" value="Genomic_DNA"/>
</dbReference>
<evidence type="ECO:0000313" key="3">
    <source>
        <dbReference type="Proteomes" id="UP000192491"/>
    </source>
</evidence>
<accession>A0A1Y1Q739</accession>
<dbReference type="Gene3D" id="1.10.1220.10">
    <property type="entry name" value="Met repressor-like"/>
    <property type="match status" value="1"/>
</dbReference>
<dbReference type="InterPro" id="IPR010985">
    <property type="entry name" value="Ribbon_hlx_hlx"/>
</dbReference>
<dbReference type="GO" id="GO:0006355">
    <property type="term" value="P:regulation of DNA-templated transcription"/>
    <property type="evidence" value="ECO:0007669"/>
    <property type="project" value="InterPro"/>
</dbReference>
<evidence type="ECO:0000313" key="2">
    <source>
        <dbReference type="EMBL" id="OQW97848.1"/>
    </source>
</evidence>
<sequence length="78" mass="8821">MPDLIVRKLEPEIIEALRQRAARNGRSAEMEHRSILREVLLVLKKRSLAEVLAAMPNVGQDNDFARIQGKQQVADVFA</sequence>
<protein>
    <submittedName>
        <fullName evidence="2">DNA-binding protein</fullName>
    </submittedName>
</protein>
<name>A0A1Y1Q739_9GAMM</name>
<dbReference type="AlphaFoldDB" id="A0A1Y1Q739"/>
<reference evidence="2 3" key="1">
    <citation type="submission" date="2017-01" db="EMBL/GenBank/DDBJ databases">
        <title>Novel large sulfur bacteria in the metagenomes of groundwater-fed chemosynthetic microbial mats in the Lake Huron basin.</title>
        <authorList>
            <person name="Sharrar A.M."/>
            <person name="Flood B.E."/>
            <person name="Bailey J.V."/>
            <person name="Jones D.S."/>
            <person name="Biddanda B."/>
            <person name="Ruberg S.A."/>
            <person name="Marcus D.N."/>
            <person name="Dick G.J."/>
        </authorList>
    </citation>
    <scope>NUCLEOTIDE SEQUENCE [LARGE SCALE GENOMIC DNA]</scope>
    <source>
        <strain evidence="2">A8</strain>
    </source>
</reference>